<evidence type="ECO:0000313" key="4">
    <source>
        <dbReference type="Proteomes" id="UP000672032"/>
    </source>
</evidence>
<keyword evidence="4" id="KW-1185">Reference proteome</keyword>
<organism evidence="3 4">
    <name type="scientific">Monilinia vaccinii-corymbosi</name>
    <dbReference type="NCBI Taxonomy" id="61207"/>
    <lineage>
        <taxon>Eukaryota</taxon>
        <taxon>Fungi</taxon>
        <taxon>Dikarya</taxon>
        <taxon>Ascomycota</taxon>
        <taxon>Pezizomycotina</taxon>
        <taxon>Leotiomycetes</taxon>
        <taxon>Helotiales</taxon>
        <taxon>Sclerotiniaceae</taxon>
        <taxon>Monilinia</taxon>
    </lineage>
</organism>
<proteinExistence type="predicted"/>
<evidence type="ECO:0000313" key="3">
    <source>
        <dbReference type="EMBL" id="QSZ28714.1"/>
    </source>
</evidence>
<dbReference type="Pfam" id="PF20150">
    <property type="entry name" value="2EXR"/>
    <property type="match status" value="1"/>
</dbReference>
<evidence type="ECO:0000259" key="2">
    <source>
        <dbReference type="Pfam" id="PF20150"/>
    </source>
</evidence>
<accession>A0A8A3NZ56</accession>
<dbReference type="AlphaFoldDB" id="A0A8A3NZ56"/>
<dbReference type="InterPro" id="IPR045518">
    <property type="entry name" value="2EXR"/>
</dbReference>
<sequence>MSDIPASQFVSSNNINKSHNLDVQEDAGDHSSDLFDDDNFQLSILSFPNYSNIEAITLALADSQISANGMAQTFSKKFGKFPMEIQNEVWKYCALNTQRTITILLTLSTFLFVNCPATPAFMQVCKQARKIGLDLFKVCDADGRPQDINSRGANASFYFFLNPFGDDFILRFGEEKDCPKPSYCPRESNTSYMKVELKAAESDLEAKHEELLLRRLQEAQRARNALNALPWHNQTQALLAFPGPINLITFAAAFAANPMAFNGLQPPPPPAAAGEAVFPPDHQLPEFFSNIRSVGINLELPFAASFDFSTMDAFDLQWWARKAISEKFDKAFTKILDKFPNLEHTFVVVRAHGRSNQDRGNGFEREIEKKPWLSVGIAKGEGTIMGSEEFAQVEKHVMRWFMDRRLRRGLVTDDTKFTLYVQTNLQWEI</sequence>
<gene>
    <name evidence="3" type="ORF">DSL72_003214</name>
</gene>
<dbReference type="EMBL" id="CP063405">
    <property type="protein sequence ID" value="QSZ28714.1"/>
    <property type="molecule type" value="Genomic_DNA"/>
</dbReference>
<evidence type="ECO:0000256" key="1">
    <source>
        <dbReference type="SAM" id="Coils"/>
    </source>
</evidence>
<keyword evidence="1" id="KW-0175">Coiled coil</keyword>
<name>A0A8A3NZ56_9HELO</name>
<protein>
    <recommendedName>
        <fullName evidence="2">2EXR domain-containing protein</fullName>
    </recommendedName>
</protein>
<dbReference type="Proteomes" id="UP000672032">
    <property type="component" value="Chromosome 1"/>
</dbReference>
<dbReference type="OrthoDB" id="3530434at2759"/>
<feature type="coiled-coil region" evidence="1">
    <location>
        <begin position="194"/>
        <end position="229"/>
    </location>
</feature>
<feature type="domain" description="2EXR" evidence="2">
    <location>
        <begin position="77"/>
        <end position="138"/>
    </location>
</feature>
<reference evidence="3" key="1">
    <citation type="submission" date="2020-10" db="EMBL/GenBank/DDBJ databases">
        <title>Genome Sequence of Monilinia vaccinii-corymbosi Sheds Light on Mummy Berry Disease Infection of Blueberry and Mating Type.</title>
        <authorList>
            <person name="Yow A.G."/>
            <person name="Zhang Y."/>
            <person name="Bansal K."/>
            <person name="Eacker S.M."/>
            <person name="Sullivan S."/>
            <person name="Liachko I."/>
            <person name="Cubeta M.A."/>
            <person name="Rollins J.A."/>
            <person name="Ashrafi H."/>
        </authorList>
    </citation>
    <scope>NUCLEOTIDE SEQUENCE</scope>
    <source>
        <strain evidence="3">RL-1</strain>
    </source>
</reference>